<dbReference type="AlphaFoldDB" id="A0A8X6SCZ3"/>
<evidence type="ECO:0000313" key="1">
    <source>
        <dbReference type="EMBL" id="GFY06186.1"/>
    </source>
</evidence>
<evidence type="ECO:0000313" key="2">
    <source>
        <dbReference type="Proteomes" id="UP000887159"/>
    </source>
</evidence>
<sequence length="114" mass="12732">MTDRRKGLFPAEIVNLLREISENESAGGEASCSNLDSDEDIRFSENDCEESEESVDIIDNILVTSDIYIYMARVDTERISHDSTAPGKFAIRNVLQQSSDPTSFAKHNVNVSFL</sequence>
<dbReference type="EMBL" id="BMAU01021257">
    <property type="protein sequence ID" value="GFY06186.1"/>
    <property type="molecule type" value="Genomic_DNA"/>
</dbReference>
<comment type="caution">
    <text evidence="1">The sequence shown here is derived from an EMBL/GenBank/DDBJ whole genome shotgun (WGS) entry which is preliminary data.</text>
</comment>
<accession>A0A8X6SCZ3</accession>
<organism evidence="1 2">
    <name type="scientific">Trichonephila clavipes</name>
    <name type="common">Golden silk orbweaver</name>
    <name type="synonym">Nephila clavipes</name>
    <dbReference type="NCBI Taxonomy" id="2585209"/>
    <lineage>
        <taxon>Eukaryota</taxon>
        <taxon>Metazoa</taxon>
        <taxon>Ecdysozoa</taxon>
        <taxon>Arthropoda</taxon>
        <taxon>Chelicerata</taxon>
        <taxon>Arachnida</taxon>
        <taxon>Araneae</taxon>
        <taxon>Araneomorphae</taxon>
        <taxon>Entelegynae</taxon>
        <taxon>Araneoidea</taxon>
        <taxon>Nephilidae</taxon>
        <taxon>Trichonephila</taxon>
    </lineage>
</organism>
<dbReference type="Proteomes" id="UP000887159">
    <property type="component" value="Unassembled WGS sequence"/>
</dbReference>
<gene>
    <name evidence="1" type="ORF">TNCV_3108651</name>
</gene>
<name>A0A8X6SCZ3_TRICX</name>
<protein>
    <submittedName>
        <fullName evidence="1">Uncharacterized protein</fullName>
    </submittedName>
</protein>
<keyword evidence="2" id="KW-1185">Reference proteome</keyword>
<proteinExistence type="predicted"/>
<reference evidence="1" key="1">
    <citation type="submission" date="2020-08" db="EMBL/GenBank/DDBJ databases">
        <title>Multicomponent nature underlies the extraordinary mechanical properties of spider dragline silk.</title>
        <authorList>
            <person name="Kono N."/>
            <person name="Nakamura H."/>
            <person name="Mori M."/>
            <person name="Yoshida Y."/>
            <person name="Ohtoshi R."/>
            <person name="Malay A.D."/>
            <person name="Moran D.A.P."/>
            <person name="Tomita M."/>
            <person name="Numata K."/>
            <person name="Arakawa K."/>
        </authorList>
    </citation>
    <scope>NUCLEOTIDE SEQUENCE</scope>
</reference>